<organism evidence="11 12">
    <name type="scientific">Thalassospira profundimaris</name>
    <dbReference type="NCBI Taxonomy" id="502049"/>
    <lineage>
        <taxon>Bacteria</taxon>
        <taxon>Pseudomonadati</taxon>
        <taxon>Pseudomonadota</taxon>
        <taxon>Alphaproteobacteria</taxon>
        <taxon>Rhodospirillales</taxon>
        <taxon>Thalassospiraceae</taxon>
        <taxon>Thalassospira</taxon>
    </lineage>
</organism>
<dbReference type="HAMAP" id="MF_01325_B">
    <property type="entry name" value="Ribosomal_uL3_B"/>
    <property type="match status" value="1"/>
</dbReference>
<dbReference type="PANTHER" id="PTHR11229">
    <property type="entry name" value="50S RIBOSOMAL PROTEIN L3"/>
    <property type="match status" value="1"/>
</dbReference>
<evidence type="ECO:0000256" key="9">
    <source>
        <dbReference type="RuleBase" id="RU003905"/>
    </source>
</evidence>
<evidence type="ECO:0000256" key="3">
    <source>
        <dbReference type="ARBA" id="ARBA00022730"/>
    </source>
</evidence>
<sequence>MRSGLITQKVGMTRVFKDDGSHLPVTVLKVEDLQVVANRTNDTDGYVAVQLGYGKAKVKNVSKPMRGHFAKAKVEPKAKLAEFRVSEDGLIEVGAELSAAHFVEGQYVDVIGTSIGKGFAGAMKRHNFGGLRASHGVSVSHRSHGSTGQCQDPGRVFKGKKMAGHLGAARVTVQSLKVVASDADKGLILIHGAVPGHKGAYVLVKDAVKRAAPEGLPFPAALKGAAPAAEEAVAEDKE</sequence>
<dbReference type="PROSITE" id="PS00474">
    <property type="entry name" value="RIBOSOMAL_L3"/>
    <property type="match status" value="1"/>
</dbReference>
<name>A0A367WTK7_9PROT</name>
<keyword evidence="2 8" id="KW-0488">Methylation</keyword>
<keyword evidence="3 8" id="KW-0699">rRNA-binding</keyword>
<dbReference type="Proteomes" id="UP000252255">
    <property type="component" value="Unassembled WGS sequence"/>
</dbReference>
<proteinExistence type="inferred from homology"/>
<dbReference type="InterPro" id="IPR009000">
    <property type="entry name" value="Transl_B-barrel_sf"/>
</dbReference>
<dbReference type="AlphaFoldDB" id="A0A367WTK7"/>
<accession>A0A367WTK7</accession>
<evidence type="ECO:0000313" key="11">
    <source>
        <dbReference type="EMBL" id="RCK44728.1"/>
    </source>
</evidence>
<evidence type="ECO:0000256" key="6">
    <source>
        <dbReference type="ARBA" id="ARBA00023274"/>
    </source>
</evidence>
<dbReference type="InterPro" id="IPR019927">
    <property type="entry name" value="Ribosomal_uL3_bac/org-type"/>
</dbReference>
<evidence type="ECO:0000256" key="1">
    <source>
        <dbReference type="ARBA" id="ARBA00006540"/>
    </source>
</evidence>
<dbReference type="Gene3D" id="2.40.30.10">
    <property type="entry name" value="Translation factors"/>
    <property type="match status" value="1"/>
</dbReference>
<dbReference type="NCBIfam" id="TIGR03625">
    <property type="entry name" value="L3_bact"/>
    <property type="match status" value="1"/>
</dbReference>
<dbReference type="GO" id="GO:0019843">
    <property type="term" value="F:rRNA binding"/>
    <property type="evidence" value="ECO:0007669"/>
    <property type="project" value="UniProtKB-UniRule"/>
</dbReference>
<comment type="subunit">
    <text evidence="8 10">Part of the 50S ribosomal subunit. Forms a cluster with proteins L14 and L19.</text>
</comment>
<comment type="function">
    <text evidence="8 10">One of the primary rRNA binding proteins, it binds directly near the 3'-end of the 23S rRNA, where it nucleates assembly of the 50S subunit.</text>
</comment>
<keyword evidence="5 8" id="KW-0689">Ribosomal protein</keyword>
<dbReference type="GO" id="GO:0003735">
    <property type="term" value="F:structural constituent of ribosome"/>
    <property type="evidence" value="ECO:0007669"/>
    <property type="project" value="UniProtKB-UniRule"/>
</dbReference>
<dbReference type="SUPFAM" id="SSF50447">
    <property type="entry name" value="Translation proteins"/>
    <property type="match status" value="1"/>
</dbReference>
<gene>
    <name evidence="8" type="primary">rplC</name>
    <name evidence="11" type="ORF">TH30_15310</name>
</gene>
<dbReference type="InterPro" id="IPR019926">
    <property type="entry name" value="Ribosomal_uL3_CS"/>
</dbReference>
<dbReference type="PANTHER" id="PTHR11229:SF16">
    <property type="entry name" value="LARGE RIBOSOMAL SUBUNIT PROTEIN UL3C"/>
    <property type="match status" value="1"/>
</dbReference>
<dbReference type="EMBL" id="JPWI01000009">
    <property type="protein sequence ID" value="RCK44728.1"/>
    <property type="molecule type" value="Genomic_DNA"/>
</dbReference>
<dbReference type="InterPro" id="IPR000597">
    <property type="entry name" value="Ribosomal_uL3"/>
</dbReference>
<comment type="PTM">
    <text evidence="8">Methylated by PrmB.</text>
</comment>
<evidence type="ECO:0000256" key="7">
    <source>
        <dbReference type="ARBA" id="ARBA00035243"/>
    </source>
</evidence>
<dbReference type="GO" id="GO:0022625">
    <property type="term" value="C:cytosolic large ribosomal subunit"/>
    <property type="evidence" value="ECO:0007669"/>
    <property type="project" value="TreeGrafter"/>
</dbReference>
<keyword evidence="4 8" id="KW-0694">RNA-binding</keyword>
<evidence type="ECO:0000256" key="10">
    <source>
        <dbReference type="RuleBase" id="RU003906"/>
    </source>
</evidence>
<evidence type="ECO:0000256" key="8">
    <source>
        <dbReference type="HAMAP-Rule" id="MF_01325"/>
    </source>
</evidence>
<dbReference type="GO" id="GO:0006412">
    <property type="term" value="P:translation"/>
    <property type="evidence" value="ECO:0007669"/>
    <property type="project" value="UniProtKB-UniRule"/>
</dbReference>
<evidence type="ECO:0000256" key="5">
    <source>
        <dbReference type="ARBA" id="ARBA00022980"/>
    </source>
</evidence>
<keyword evidence="6 8" id="KW-0687">Ribonucleoprotein</keyword>
<dbReference type="FunFam" id="3.30.160.810:FF:000001">
    <property type="entry name" value="50S ribosomal protein L3"/>
    <property type="match status" value="1"/>
</dbReference>
<dbReference type="FunFam" id="2.40.30.10:FF:000004">
    <property type="entry name" value="50S ribosomal protein L3"/>
    <property type="match status" value="1"/>
</dbReference>
<dbReference type="Gene3D" id="3.30.160.810">
    <property type="match status" value="1"/>
</dbReference>
<feature type="modified residue" description="N5-methylglutamine" evidence="8">
    <location>
        <position position="151"/>
    </location>
</feature>
<reference evidence="11 12" key="1">
    <citation type="submission" date="2014-07" db="EMBL/GenBank/DDBJ databases">
        <title>Draft genome sequence of Thalassospira profundimaris PR54-5.</title>
        <authorList>
            <person name="Lai Q."/>
            <person name="Shao Z."/>
        </authorList>
    </citation>
    <scope>NUCLEOTIDE SEQUENCE [LARGE SCALE GENOMIC DNA]</scope>
    <source>
        <strain evidence="11 12">PR54-5</strain>
    </source>
</reference>
<evidence type="ECO:0000256" key="2">
    <source>
        <dbReference type="ARBA" id="ARBA00022481"/>
    </source>
</evidence>
<dbReference type="OrthoDB" id="9806135at2"/>
<dbReference type="Pfam" id="PF00297">
    <property type="entry name" value="Ribosomal_L3"/>
    <property type="match status" value="1"/>
</dbReference>
<dbReference type="RefSeq" id="WP_114098875.1">
    <property type="nucleotide sequence ID" value="NZ_JPWI01000009.1"/>
</dbReference>
<evidence type="ECO:0000256" key="4">
    <source>
        <dbReference type="ARBA" id="ARBA00022884"/>
    </source>
</evidence>
<comment type="similarity">
    <text evidence="1 8 9">Belongs to the universal ribosomal protein uL3 family.</text>
</comment>
<comment type="caution">
    <text evidence="11">The sequence shown here is derived from an EMBL/GenBank/DDBJ whole genome shotgun (WGS) entry which is preliminary data.</text>
</comment>
<evidence type="ECO:0000313" key="12">
    <source>
        <dbReference type="Proteomes" id="UP000252255"/>
    </source>
</evidence>
<protein>
    <recommendedName>
        <fullName evidence="7 8">Large ribosomal subunit protein uL3</fullName>
    </recommendedName>
</protein>